<dbReference type="EMBL" id="JAUESC010000387">
    <property type="protein sequence ID" value="KAK0574764.1"/>
    <property type="molecule type" value="Genomic_DNA"/>
</dbReference>
<name>A0AA39UWG3_ACESA</name>
<dbReference type="InterPro" id="IPR021109">
    <property type="entry name" value="Peptidase_aspartic_dom_sf"/>
</dbReference>
<keyword evidence="2" id="KW-1185">Reference proteome</keyword>
<dbReference type="SUPFAM" id="SSF50630">
    <property type="entry name" value="Acid proteases"/>
    <property type="match status" value="1"/>
</dbReference>
<gene>
    <name evidence="1" type="ORF">LWI29_028720</name>
</gene>
<dbReference type="AlphaFoldDB" id="A0AA39UWG3"/>
<organism evidence="1 2">
    <name type="scientific">Acer saccharum</name>
    <name type="common">Sugar maple</name>
    <dbReference type="NCBI Taxonomy" id="4024"/>
    <lineage>
        <taxon>Eukaryota</taxon>
        <taxon>Viridiplantae</taxon>
        <taxon>Streptophyta</taxon>
        <taxon>Embryophyta</taxon>
        <taxon>Tracheophyta</taxon>
        <taxon>Spermatophyta</taxon>
        <taxon>Magnoliopsida</taxon>
        <taxon>eudicotyledons</taxon>
        <taxon>Gunneridae</taxon>
        <taxon>Pentapetalae</taxon>
        <taxon>rosids</taxon>
        <taxon>malvids</taxon>
        <taxon>Sapindales</taxon>
        <taxon>Sapindaceae</taxon>
        <taxon>Hippocastanoideae</taxon>
        <taxon>Acereae</taxon>
        <taxon>Acer</taxon>
    </lineage>
</organism>
<sequence>MVTTLPTVAYEALRDAFIVKTNGAVQSLPFASHGFLIPVDGVETICFAFAPSASELSIIGNVQQAGIQISIDEARGYVGFGPNVC</sequence>
<evidence type="ECO:0000313" key="2">
    <source>
        <dbReference type="Proteomes" id="UP001168877"/>
    </source>
</evidence>
<comment type="caution">
    <text evidence="1">The sequence shown here is derived from an EMBL/GenBank/DDBJ whole genome shotgun (WGS) entry which is preliminary data.</text>
</comment>
<protein>
    <recommendedName>
        <fullName evidence="3">Peptidase A1 domain-containing protein</fullName>
    </recommendedName>
</protein>
<evidence type="ECO:0008006" key="3">
    <source>
        <dbReference type="Google" id="ProtNLM"/>
    </source>
</evidence>
<dbReference type="Proteomes" id="UP001168877">
    <property type="component" value="Unassembled WGS sequence"/>
</dbReference>
<reference evidence="1" key="1">
    <citation type="journal article" date="2022" name="Plant J.">
        <title>Strategies of tolerance reflected in two North American maple genomes.</title>
        <authorList>
            <person name="McEvoy S.L."/>
            <person name="Sezen U.U."/>
            <person name="Trouern-Trend A."/>
            <person name="McMahon S.M."/>
            <person name="Schaberg P.G."/>
            <person name="Yang J."/>
            <person name="Wegrzyn J.L."/>
            <person name="Swenson N.G."/>
        </authorList>
    </citation>
    <scope>NUCLEOTIDE SEQUENCE</scope>
    <source>
        <strain evidence="1">NS2018</strain>
    </source>
</reference>
<proteinExistence type="predicted"/>
<dbReference type="Gene3D" id="2.40.70.10">
    <property type="entry name" value="Acid Proteases"/>
    <property type="match status" value="1"/>
</dbReference>
<reference evidence="1" key="2">
    <citation type="submission" date="2023-06" db="EMBL/GenBank/DDBJ databases">
        <authorList>
            <person name="Swenson N.G."/>
            <person name="Wegrzyn J.L."/>
            <person name="Mcevoy S.L."/>
        </authorList>
    </citation>
    <scope>NUCLEOTIDE SEQUENCE</scope>
    <source>
        <strain evidence="1">NS2018</strain>
        <tissue evidence="1">Leaf</tissue>
    </source>
</reference>
<evidence type="ECO:0000313" key="1">
    <source>
        <dbReference type="EMBL" id="KAK0574764.1"/>
    </source>
</evidence>
<accession>A0AA39UWG3</accession>